<keyword evidence="1" id="KW-0812">Transmembrane</keyword>
<accession>A0AAW0CSD4</accession>
<keyword evidence="1" id="KW-0472">Membrane</keyword>
<comment type="caution">
    <text evidence="2">The sequence shown here is derived from an EMBL/GenBank/DDBJ whole genome shotgun (WGS) entry which is preliminary data.</text>
</comment>
<feature type="transmembrane region" description="Helical" evidence="1">
    <location>
        <begin position="109"/>
        <end position="130"/>
    </location>
</feature>
<feature type="transmembrane region" description="Helical" evidence="1">
    <location>
        <begin position="32"/>
        <end position="49"/>
    </location>
</feature>
<keyword evidence="1" id="KW-1133">Transmembrane helix</keyword>
<keyword evidence="3" id="KW-1185">Reference proteome</keyword>
<dbReference type="AlphaFoldDB" id="A0AAW0CSD4"/>
<name>A0AAW0CSD4_9AGAR</name>
<organism evidence="2 3">
    <name type="scientific">Paramarasmius palmivorus</name>
    <dbReference type="NCBI Taxonomy" id="297713"/>
    <lineage>
        <taxon>Eukaryota</taxon>
        <taxon>Fungi</taxon>
        <taxon>Dikarya</taxon>
        <taxon>Basidiomycota</taxon>
        <taxon>Agaricomycotina</taxon>
        <taxon>Agaricomycetes</taxon>
        <taxon>Agaricomycetidae</taxon>
        <taxon>Agaricales</taxon>
        <taxon>Marasmiineae</taxon>
        <taxon>Marasmiaceae</taxon>
        <taxon>Paramarasmius</taxon>
    </lineage>
</organism>
<evidence type="ECO:0000256" key="1">
    <source>
        <dbReference type="SAM" id="Phobius"/>
    </source>
</evidence>
<gene>
    <name evidence="2" type="ORF">VNI00_009551</name>
</gene>
<evidence type="ECO:0000313" key="3">
    <source>
        <dbReference type="Proteomes" id="UP001383192"/>
    </source>
</evidence>
<protein>
    <submittedName>
        <fullName evidence="2">Uncharacterized protein</fullName>
    </submittedName>
</protein>
<sequence>MDAVESAIHTKDHTLEECELVKSKQMYHEWKSSLYLSIAFIFINSILYNASRHTPDPIARILFHIISFGIAFSAYAFFISMHFQEKYNFGKRPLDNDHVSRMRYPIPKISVVCSGVLLVFGFGVALGAIVTEKSL</sequence>
<evidence type="ECO:0000313" key="2">
    <source>
        <dbReference type="EMBL" id="KAK7040955.1"/>
    </source>
</evidence>
<feature type="transmembrane region" description="Helical" evidence="1">
    <location>
        <begin position="61"/>
        <end position="83"/>
    </location>
</feature>
<dbReference type="Proteomes" id="UP001383192">
    <property type="component" value="Unassembled WGS sequence"/>
</dbReference>
<dbReference type="EMBL" id="JAYKXP010000035">
    <property type="protein sequence ID" value="KAK7040955.1"/>
    <property type="molecule type" value="Genomic_DNA"/>
</dbReference>
<proteinExistence type="predicted"/>
<reference evidence="2 3" key="1">
    <citation type="submission" date="2024-01" db="EMBL/GenBank/DDBJ databases">
        <title>A draft genome for a cacao thread blight-causing isolate of Paramarasmius palmivorus.</title>
        <authorList>
            <person name="Baruah I.K."/>
            <person name="Bukari Y."/>
            <person name="Amoako-Attah I."/>
            <person name="Meinhardt L.W."/>
            <person name="Bailey B.A."/>
            <person name="Cohen S.P."/>
        </authorList>
    </citation>
    <scope>NUCLEOTIDE SEQUENCE [LARGE SCALE GENOMIC DNA]</scope>
    <source>
        <strain evidence="2 3">GH-12</strain>
    </source>
</reference>